<dbReference type="GO" id="GO:0012505">
    <property type="term" value="C:endomembrane system"/>
    <property type="evidence" value="ECO:0007669"/>
    <property type="project" value="UniProtKB-SubCell"/>
</dbReference>
<feature type="transmembrane region" description="Helical" evidence="7">
    <location>
        <begin position="189"/>
        <end position="211"/>
    </location>
</feature>
<reference evidence="9" key="1">
    <citation type="submission" date="2016-05" db="EMBL/GenBank/DDBJ databases">
        <title>Comparative genomics of biotechnologically important yeasts.</title>
        <authorList>
            <consortium name="DOE Joint Genome Institute"/>
            <person name="Riley R."/>
            <person name="Haridas S."/>
            <person name="Wolfe K.H."/>
            <person name="Lopes M.R."/>
            <person name="Hittinger C.T."/>
            <person name="Goker M."/>
            <person name="Salamov A."/>
            <person name="Wisecaver J."/>
            <person name="Long T.M."/>
            <person name="Aerts A.L."/>
            <person name="Barry K."/>
            <person name="Choi C."/>
            <person name="Clum A."/>
            <person name="Coughlan A.Y."/>
            <person name="Deshpande S."/>
            <person name="Douglass A.P."/>
            <person name="Hanson S.J."/>
            <person name="Klenk H.-P."/>
            <person name="Labutti K."/>
            <person name="Lapidus A."/>
            <person name="Lindquist E."/>
            <person name="Lipzen A."/>
            <person name="Meier-Kolthoff J.P."/>
            <person name="Ohm R.A."/>
            <person name="Otillar R.P."/>
            <person name="Pangilinan J."/>
            <person name="Peng Y."/>
            <person name="Rokas A."/>
            <person name="Rosa C.A."/>
            <person name="Scheuner C."/>
            <person name="Sibirny A.A."/>
            <person name="Slot J.C."/>
            <person name="Stielow J.B."/>
            <person name="Sun H."/>
            <person name="Kurtzman C.P."/>
            <person name="Blackwell M."/>
            <person name="Grigoriev I.V."/>
            <person name="Jeffries T.W."/>
        </authorList>
    </citation>
    <scope>NUCLEOTIDE SEQUENCE [LARGE SCALE GENOMIC DNA]</scope>
    <source>
        <strain evidence="9">NRRL Y-12698</strain>
    </source>
</reference>
<dbReference type="AlphaFoldDB" id="A0A1E3QKA5"/>
<evidence type="ECO:0000313" key="8">
    <source>
        <dbReference type="EMBL" id="ODQ77894.1"/>
    </source>
</evidence>
<keyword evidence="2" id="KW-0813">Transport</keyword>
<proteinExistence type="predicted"/>
<feature type="transmembrane region" description="Helical" evidence="7">
    <location>
        <begin position="12"/>
        <end position="29"/>
    </location>
</feature>
<feature type="transmembrane region" description="Helical" evidence="7">
    <location>
        <begin position="160"/>
        <end position="183"/>
    </location>
</feature>
<dbReference type="EMBL" id="KV454438">
    <property type="protein sequence ID" value="ODQ77894.1"/>
    <property type="molecule type" value="Genomic_DNA"/>
</dbReference>
<dbReference type="GO" id="GO:0015184">
    <property type="term" value="F:L-cystine transmembrane transporter activity"/>
    <property type="evidence" value="ECO:0007669"/>
    <property type="project" value="TreeGrafter"/>
</dbReference>
<dbReference type="STRING" id="984486.A0A1E3QKA5"/>
<evidence type="ECO:0000256" key="2">
    <source>
        <dbReference type="ARBA" id="ARBA00022448"/>
    </source>
</evidence>
<dbReference type="InterPro" id="IPR006603">
    <property type="entry name" value="PQ-loop_rpt"/>
</dbReference>
<organism evidence="8 9">
    <name type="scientific">Babjeviella inositovora NRRL Y-12698</name>
    <dbReference type="NCBI Taxonomy" id="984486"/>
    <lineage>
        <taxon>Eukaryota</taxon>
        <taxon>Fungi</taxon>
        <taxon>Dikarya</taxon>
        <taxon>Ascomycota</taxon>
        <taxon>Saccharomycotina</taxon>
        <taxon>Pichiomycetes</taxon>
        <taxon>Serinales incertae sedis</taxon>
        <taxon>Babjeviella</taxon>
    </lineage>
</organism>
<dbReference type="Gene3D" id="1.20.1280.290">
    <property type="match status" value="1"/>
</dbReference>
<keyword evidence="4" id="KW-0677">Repeat</keyword>
<feature type="transmembrane region" description="Helical" evidence="7">
    <location>
        <begin position="231"/>
        <end position="253"/>
    </location>
</feature>
<feature type="transmembrane region" description="Helical" evidence="7">
    <location>
        <begin position="119"/>
        <end position="139"/>
    </location>
</feature>
<dbReference type="SMART" id="SM00679">
    <property type="entry name" value="CTNS"/>
    <property type="match status" value="1"/>
</dbReference>
<evidence type="ECO:0000313" key="9">
    <source>
        <dbReference type="Proteomes" id="UP000094336"/>
    </source>
</evidence>
<dbReference type="PANTHER" id="PTHR13131:SF5">
    <property type="entry name" value="CYSTINOSIN"/>
    <property type="match status" value="1"/>
</dbReference>
<evidence type="ECO:0000256" key="1">
    <source>
        <dbReference type="ARBA" id="ARBA00004127"/>
    </source>
</evidence>
<dbReference type="GO" id="GO:0000324">
    <property type="term" value="C:fungal-type vacuole"/>
    <property type="evidence" value="ECO:0007669"/>
    <property type="project" value="TreeGrafter"/>
</dbReference>
<dbReference type="GO" id="GO:0005774">
    <property type="term" value="C:vacuolar membrane"/>
    <property type="evidence" value="ECO:0007669"/>
    <property type="project" value="TreeGrafter"/>
</dbReference>
<gene>
    <name evidence="8" type="ORF">BABINDRAFT_163266</name>
</gene>
<dbReference type="OrthoDB" id="75720at2759"/>
<name>A0A1E3QKA5_9ASCO</name>
<keyword evidence="3 7" id="KW-0812">Transmembrane</keyword>
<dbReference type="PANTHER" id="PTHR13131">
    <property type="entry name" value="CYSTINOSIN"/>
    <property type="match status" value="1"/>
</dbReference>
<dbReference type="Pfam" id="PF04193">
    <property type="entry name" value="PQ-loop"/>
    <property type="match status" value="1"/>
</dbReference>
<evidence type="ECO:0000256" key="6">
    <source>
        <dbReference type="ARBA" id="ARBA00023136"/>
    </source>
</evidence>
<dbReference type="Proteomes" id="UP000094336">
    <property type="component" value="Unassembled WGS sequence"/>
</dbReference>
<keyword evidence="6 7" id="KW-0472">Membrane</keyword>
<protein>
    <submittedName>
        <fullName evidence="8">Uncharacterized protein</fullName>
    </submittedName>
</protein>
<evidence type="ECO:0000256" key="3">
    <source>
        <dbReference type="ARBA" id="ARBA00022692"/>
    </source>
</evidence>
<evidence type="ECO:0000256" key="5">
    <source>
        <dbReference type="ARBA" id="ARBA00022989"/>
    </source>
</evidence>
<comment type="subcellular location">
    <subcellularLocation>
        <location evidence="1">Endomembrane system</location>
        <topology evidence="1">Multi-pass membrane protein</topology>
    </subcellularLocation>
</comment>
<sequence>MFLALSRFSDVFGMLYVFLWSVSYYPTFFKYQRDIRSIRDVTTRYKPLTSYQEKEEGHIKPGGLSINYLLLNIFGYVIYLVAIWLQLFHQETKRQFASQSQHTTDSQDQPATLIDYYDLVFYVHGMCMNLVFLYQVVTLSRAQSLYLRSFLRSAAVAPLLKVNMVVKLIVVLMLLVIVRNWFADYEDEFSYVAFIRVLSTLKMATSFFKFIPQMILNYKTKSMGGLAINGIWLDVLGNILFFIQLVMSCEMILEARNDHISTVFDVMAENPGKVGILLVGFGFNVISIVQYYVLYANTVEEERNDKVV</sequence>
<evidence type="ECO:0000256" key="7">
    <source>
        <dbReference type="SAM" id="Phobius"/>
    </source>
</evidence>
<dbReference type="GeneID" id="30147669"/>
<accession>A0A1E3QKA5</accession>
<keyword evidence="5 7" id="KW-1133">Transmembrane helix</keyword>
<keyword evidence="9" id="KW-1185">Reference proteome</keyword>
<dbReference type="InterPro" id="IPR005282">
    <property type="entry name" value="LC_transporter"/>
</dbReference>
<evidence type="ECO:0000256" key="4">
    <source>
        <dbReference type="ARBA" id="ARBA00022737"/>
    </source>
</evidence>
<feature type="transmembrane region" description="Helical" evidence="7">
    <location>
        <begin position="273"/>
        <end position="294"/>
    </location>
</feature>
<dbReference type="RefSeq" id="XP_018983222.1">
    <property type="nucleotide sequence ID" value="XM_019129816.1"/>
</dbReference>
<feature type="transmembrane region" description="Helical" evidence="7">
    <location>
        <begin position="68"/>
        <end position="87"/>
    </location>
</feature>